<dbReference type="GeneID" id="85307580"/>
<dbReference type="SUPFAM" id="SSF51395">
    <property type="entry name" value="FMN-linked oxidoreductases"/>
    <property type="match status" value="1"/>
</dbReference>
<evidence type="ECO:0000256" key="5">
    <source>
        <dbReference type="PIRSR" id="PIRSR000138-2"/>
    </source>
</evidence>
<comment type="caution">
    <text evidence="7">The sequence shown here is derived from an EMBL/GenBank/DDBJ whole genome shotgun (WGS) entry which is preliminary data.</text>
</comment>
<accession>A0AAJ0FP64</accession>
<gene>
    <name evidence="7" type="ORF">QBC33DRAFT_446706</name>
</gene>
<evidence type="ECO:0000256" key="3">
    <source>
        <dbReference type="ARBA" id="ARBA00024042"/>
    </source>
</evidence>
<keyword evidence="5" id="KW-0285">Flavoprotein</keyword>
<dbReference type="GO" id="GO:0010181">
    <property type="term" value="F:FMN binding"/>
    <property type="evidence" value="ECO:0007669"/>
    <property type="project" value="InterPro"/>
</dbReference>
<evidence type="ECO:0000313" key="8">
    <source>
        <dbReference type="Proteomes" id="UP001244011"/>
    </source>
</evidence>
<dbReference type="PANTHER" id="PTHR10578">
    <property type="entry name" value="S -2-HYDROXY-ACID OXIDASE-RELATED"/>
    <property type="match status" value="1"/>
</dbReference>
<sequence length="431" mass="45577">MSGPGDRDTGGRPPYYQYQFDLYAKAIIMGEKPIVTTDPNKLEEQARGKMTKEGFNYVFGGAGEQSTMQANRLAFRQWKLIPRFLRPTVPRDLRVELFGKTYDCPILMAPVGVQSAYHEDAEIGVASACAELGVPFIYSTASSTALEDVATAADAAFAASSDTSTGRAPRWFQLYWPLSDEITASLLSRAVAAGCDALIVTLDTFSLSWRPLDLDAGYLPFATGTGNALGFSDPVFRRRFAADSSGDTPEDNPLAASRAWTSEVFSGDAHSWSDLATLRRLWAEAGGAGPVLLKGVLSVDDAALARRAGVDGIVVSNHGGRQLDGAVPALEVLPEIVDAVGADMAVLFDSGIRTGADVIKALALGARAVLVGRPVIYSLGIAGGKGAKAVLAGLLADLDQSMGLAGVQNVGELKRNILRRVQYGGDVKSSL</sequence>
<feature type="binding site" evidence="5">
    <location>
        <position position="57"/>
    </location>
    <ligand>
        <name>glyoxylate</name>
        <dbReference type="ChEBI" id="CHEBI:36655"/>
    </ligand>
</feature>
<feature type="binding site" evidence="5">
    <location>
        <begin position="349"/>
        <end position="353"/>
    </location>
    <ligand>
        <name>FMN</name>
        <dbReference type="ChEBI" id="CHEBI:58210"/>
    </ligand>
</feature>
<feature type="binding site" evidence="5">
    <location>
        <position position="173"/>
    </location>
    <ligand>
        <name>FMN</name>
        <dbReference type="ChEBI" id="CHEBI:58210"/>
    </ligand>
</feature>
<feature type="binding site" evidence="5">
    <location>
        <position position="139"/>
    </location>
    <ligand>
        <name>FMN</name>
        <dbReference type="ChEBI" id="CHEBI:58210"/>
    </ligand>
</feature>
<feature type="binding site" evidence="5">
    <location>
        <position position="318"/>
    </location>
    <ligand>
        <name>glyoxylate</name>
        <dbReference type="ChEBI" id="CHEBI:36655"/>
    </ligand>
</feature>
<feature type="binding site" evidence="5">
    <location>
        <position position="201"/>
    </location>
    <ligand>
        <name>FMN</name>
        <dbReference type="ChEBI" id="CHEBI:58210"/>
    </ligand>
</feature>
<evidence type="ECO:0000313" key="7">
    <source>
        <dbReference type="EMBL" id="KAK1769933.1"/>
    </source>
</evidence>
<comment type="similarity">
    <text evidence="3">Belongs to the FMN-dependent alpha-hydroxy acid dehydrogenase family.</text>
</comment>
<dbReference type="PROSITE" id="PS00557">
    <property type="entry name" value="FMN_HYDROXY_ACID_DH_1"/>
    <property type="match status" value="1"/>
</dbReference>
<dbReference type="PROSITE" id="PS51349">
    <property type="entry name" value="FMN_HYDROXY_ACID_DH_2"/>
    <property type="match status" value="1"/>
</dbReference>
<evidence type="ECO:0000256" key="2">
    <source>
        <dbReference type="ARBA" id="ARBA00023002"/>
    </source>
</evidence>
<comment type="cofactor">
    <cofactor evidence="1">
        <name>FMN</name>
        <dbReference type="ChEBI" id="CHEBI:58210"/>
    </cofactor>
</comment>
<dbReference type="InterPro" id="IPR037396">
    <property type="entry name" value="FMN_HAD"/>
</dbReference>
<dbReference type="PANTHER" id="PTHR10578:SF86">
    <property type="entry name" value="DEPENDENT DEHYDROGENASE, PUTATIVE (AFU_ORTHOLOGUE AFUA_6G02720)-RELATED"/>
    <property type="match status" value="1"/>
</dbReference>
<dbReference type="Gene3D" id="3.20.20.70">
    <property type="entry name" value="Aldolase class I"/>
    <property type="match status" value="1"/>
</dbReference>
<dbReference type="InterPro" id="IPR013785">
    <property type="entry name" value="Aldolase_TIM"/>
</dbReference>
<proteinExistence type="inferred from homology"/>
<feature type="binding site" evidence="5">
    <location>
        <position position="321"/>
    </location>
    <ligand>
        <name>glyoxylate</name>
        <dbReference type="ChEBI" id="CHEBI:36655"/>
    </ligand>
</feature>
<feature type="domain" description="FMN hydroxy acid dehydrogenase" evidence="6">
    <location>
        <begin position="31"/>
        <end position="423"/>
    </location>
</feature>
<name>A0AAJ0FP64_9PEZI</name>
<feature type="binding site" evidence="5">
    <location>
        <position position="316"/>
    </location>
    <ligand>
        <name>FMN</name>
        <dbReference type="ChEBI" id="CHEBI:58210"/>
    </ligand>
</feature>
<dbReference type="Proteomes" id="UP001244011">
    <property type="component" value="Unassembled WGS sequence"/>
</dbReference>
<reference evidence="7" key="1">
    <citation type="submission" date="2023-06" db="EMBL/GenBank/DDBJ databases">
        <title>Genome-scale phylogeny and comparative genomics of the fungal order Sordariales.</title>
        <authorList>
            <consortium name="Lawrence Berkeley National Laboratory"/>
            <person name="Hensen N."/>
            <person name="Bonometti L."/>
            <person name="Westerberg I."/>
            <person name="Brannstrom I.O."/>
            <person name="Guillou S."/>
            <person name="Cros-Aarteil S."/>
            <person name="Calhoun S."/>
            <person name="Haridas S."/>
            <person name="Kuo A."/>
            <person name="Mondo S."/>
            <person name="Pangilinan J."/>
            <person name="Riley R."/>
            <person name="Labutti K."/>
            <person name="Andreopoulos B."/>
            <person name="Lipzen A."/>
            <person name="Chen C."/>
            <person name="Yanf M."/>
            <person name="Daum C."/>
            <person name="Ng V."/>
            <person name="Clum A."/>
            <person name="Steindorff A."/>
            <person name="Ohm R."/>
            <person name="Martin F."/>
            <person name="Silar P."/>
            <person name="Natvig D."/>
            <person name="Lalanne C."/>
            <person name="Gautier V."/>
            <person name="Ament-Velasquez S.L."/>
            <person name="Kruys A."/>
            <person name="Hutchinson M.I."/>
            <person name="Powell A.J."/>
            <person name="Barry K."/>
            <person name="Miller A.N."/>
            <person name="Grigoriev I.V."/>
            <person name="Debuchy R."/>
            <person name="Gladieux P."/>
            <person name="Thoren M.H."/>
            <person name="Johannesson H."/>
        </authorList>
    </citation>
    <scope>NUCLEOTIDE SEQUENCE</scope>
    <source>
        <strain evidence="7">8032-3</strain>
    </source>
</reference>
<dbReference type="GO" id="GO:0016491">
    <property type="term" value="F:oxidoreductase activity"/>
    <property type="evidence" value="ECO:0007669"/>
    <property type="project" value="UniProtKB-KW"/>
</dbReference>
<feature type="binding site" evidence="5">
    <location>
        <begin position="372"/>
        <end position="373"/>
    </location>
    <ligand>
        <name>FMN</name>
        <dbReference type="ChEBI" id="CHEBI:58210"/>
    </ligand>
</feature>
<feature type="binding site" evidence="5">
    <location>
        <begin position="110"/>
        <end position="112"/>
    </location>
    <ligand>
        <name>FMN</name>
        <dbReference type="ChEBI" id="CHEBI:58210"/>
    </ligand>
</feature>
<dbReference type="PIRSF" id="PIRSF000138">
    <property type="entry name" value="Al-hdrx_acd_dh"/>
    <property type="match status" value="1"/>
</dbReference>
<dbReference type="Pfam" id="PF01070">
    <property type="entry name" value="FMN_dh"/>
    <property type="match status" value="1"/>
</dbReference>
<dbReference type="InterPro" id="IPR000262">
    <property type="entry name" value="FMN-dep_DH"/>
</dbReference>
<evidence type="ECO:0000256" key="4">
    <source>
        <dbReference type="PIRSR" id="PIRSR000138-1"/>
    </source>
</evidence>
<organism evidence="7 8">
    <name type="scientific">Phialemonium atrogriseum</name>
    <dbReference type="NCBI Taxonomy" id="1093897"/>
    <lineage>
        <taxon>Eukaryota</taxon>
        <taxon>Fungi</taxon>
        <taxon>Dikarya</taxon>
        <taxon>Ascomycota</taxon>
        <taxon>Pezizomycotina</taxon>
        <taxon>Sordariomycetes</taxon>
        <taxon>Sordariomycetidae</taxon>
        <taxon>Cephalothecales</taxon>
        <taxon>Cephalothecaceae</taxon>
        <taxon>Phialemonium</taxon>
    </lineage>
</organism>
<dbReference type="InterPro" id="IPR012133">
    <property type="entry name" value="Alpha-hydoxy_acid_DH_FMN"/>
</dbReference>
<keyword evidence="8" id="KW-1185">Reference proteome</keyword>
<feature type="binding site" evidence="5">
    <location>
        <position position="175"/>
    </location>
    <ligand>
        <name>glyoxylate</name>
        <dbReference type="ChEBI" id="CHEBI:36655"/>
    </ligand>
</feature>
<dbReference type="EMBL" id="MU839001">
    <property type="protein sequence ID" value="KAK1769933.1"/>
    <property type="molecule type" value="Genomic_DNA"/>
</dbReference>
<keyword evidence="5" id="KW-0288">FMN</keyword>
<dbReference type="InterPro" id="IPR008259">
    <property type="entry name" value="FMN_hydac_DH_AS"/>
</dbReference>
<feature type="binding site" evidence="5">
    <location>
        <position position="294"/>
    </location>
    <ligand>
        <name>FMN</name>
        <dbReference type="ChEBI" id="CHEBI:58210"/>
    </ligand>
</feature>
<feature type="binding site" evidence="5">
    <location>
        <position position="210"/>
    </location>
    <ligand>
        <name>glyoxylate</name>
        <dbReference type="ChEBI" id="CHEBI:36655"/>
    </ligand>
</feature>
<dbReference type="AlphaFoldDB" id="A0AAJ0FP64"/>
<protein>
    <submittedName>
        <fullName evidence="7">FMN-dependent dehydrogenase</fullName>
    </submittedName>
</protein>
<dbReference type="RefSeq" id="XP_060286146.1">
    <property type="nucleotide sequence ID" value="XM_060424393.1"/>
</dbReference>
<evidence type="ECO:0000259" key="6">
    <source>
        <dbReference type="PROSITE" id="PS51349"/>
    </source>
</evidence>
<evidence type="ECO:0000256" key="1">
    <source>
        <dbReference type="ARBA" id="ARBA00001917"/>
    </source>
</evidence>
<feature type="active site" description="Proton acceptor" evidence="4">
    <location>
        <position position="318"/>
    </location>
</feature>
<keyword evidence="2" id="KW-0560">Oxidoreductase</keyword>